<keyword evidence="3 6" id="KW-0812">Transmembrane</keyword>
<dbReference type="Proteomes" id="UP000199437">
    <property type="component" value="Unassembled WGS sequence"/>
</dbReference>
<dbReference type="EMBL" id="FOIR01000002">
    <property type="protein sequence ID" value="SEW32800.1"/>
    <property type="molecule type" value="Genomic_DNA"/>
</dbReference>
<feature type="transmembrane region" description="Helical" evidence="6">
    <location>
        <begin position="14"/>
        <end position="47"/>
    </location>
</feature>
<feature type="transmembrane region" description="Helical" evidence="6">
    <location>
        <begin position="67"/>
        <end position="88"/>
    </location>
</feature>
<keyword evidence="5 6" id="KW-0472">Membrane</keyword>
<evidence type="ECO:0000256" key="6">
    <source>
        <dbReference type="SAM" id="Phobius"/>
    </source>
</evidence>
<evidence type="ECO:0000313" key="8">
    <source>
        <dbReference type="Proteomes" id="UP000199437"/>
    </source>
</evidence>
<organism evidence="7 8">
    <name type="scientific">Roseivirga pacifica</name>
    <dbReference type="NCBI Taxonomy" id="1267423"/>
    <lineage>
        <taxon>Bacteria</taxon>
        <taxon>Pseudomonadati</taxon>
        <taxon>Bacteroidota</taxon>
        <taxon>Cytophagia</taxon>
        <taxon>Cytophagales</taxon>
        <taxon>Roseivirgaceae</taxon>
        <taxon>Roseivirga</taxon>
    </lineage>
</organism>
<evidence type="ECO:0000256" key="4">
    <source>
        <dbReference type="ARBA" id="ARBA00022989"/>
    </source>
</evidence>
<dbReference type="GO" id="GO:0055085">
    <property type="term" value="P:transmembrane transport"/>
    <property type="evidence" value="ECO:0007669"/>
    <property type="project" value="TreeGrafter"/>
</dbReference>
<comment type="similarity">
    <text evidence="2">Belongs to the autoinducer-2 exporter (AI-2E) (TC 2.A.86) family.</text>
</comment>
<dbReference type="AlphaFoldDB" id="A0A1I0QY69"/>
<comment type="subcellular location">
    <subcellularLocation>
        <location evidence="1">Membrane</location>
        <topology evidence="1">Multi-pass membrane protein</topology>
    </subcellularLocation>
</comment>
<feature type="transmembrane region" description="Helical" evidence="6">
    <location>
        <begin position="210"/>
        <end position="234"/>
    </location>
</feature>
<dbReference type="InterPro" id="IPR002549">
    <property type="entry name" value="AI-2E-like"/>
</dbReference>
<gene>
    <name evidence="7" type="ORF">SAMN05216290_2915</name>
</gene>
<protein>
    <submittedName>
        <fullName evidence="7">Predicted PurR-regulated permease PerM</fullName>
    </submittedName>
</protein>
<dbReference type="RefSeq" id="WP_090259299.1">
    <property type="nucleotide sequence ID" value="NZ_FOIR01000002.1"/>
</dbReference>
<dbReference type="STRING" id="1267423.SAMN05216290_2915"/>
<reference evidence="8" key="1">
    <citation type="submission" date="2016-10" db="EMBL/GenBank/DDBJ databases">
        <authorList>
            <person name="Varghese N."/>
            <person name="Submissions S."/>
        </authorList>
    </citation>
    <scope>NUCLEOTIDE SEQUENCE [LARGE SCALE GENOMIC DNA]</scope>
    <source>
        <strain evidence="8">CGMCC 1.12402</strain>
    </source>
</reference>
<feature type="transmembrane region" description="Helical" evidence="6">
    <location>
        <begin position="142"/>
        <end position="165"/>
    </location>
</feature>
<evidence type="ECO:0000256" key="1">
    <source>
        <dbReference type="ARBA" id="ARBA00004141"/>
    </source>
</evidence>
<keyword evidence="4 6" id="KW-1133">Transmembrane helix</keyword>
<name>A0A1I0QY69_9BACT</name>
<feature type="transmembrane region" description="Helical" evidence="6">
    <location>
        <begin position="297"/>
        <end position="330"/>
    </location>
</feature>
<dbReference type="PANTHER" id="PTHR21716">
    <property type="entry name" value="TRANSMEMBRANE PROTEIN"/>
    <property type="match status" value="1"/>
</dbReference>
<dbReference type="OrthoDB" id="9793390at2"/>
<dbReference type="Pfam" id="PF01594">
    <property type="entry name" value="AI-2E_transport"/>
    <property type="match status" value="1"/>
</dbReference>
<evidence type="ECO:0000256" key="2">
    <source>
        <dbReference type="ARBA" id="ARBA00009773"/>
    </source>
</evidence>
<evidence type="ECO:0000256" key="3">
    <source>
        <dbReference type="ARBA" id="ARBA00022692"/>
    </source>
</evidence>
<dbReference type="GeneID" id="99987600"/>
<evidence type="ECO:0000313" key="7">
    <source>
        <dbReference type="EMBL" id="SEW32800.1"/>
    </source>
</evidence>
<feature type="transmembrane region" description="Helical" evidence="6">
    <location>
        <begin position="266"/>
        <end position="285"/>
    </location>
</feature>
<sequence length="360" mass="41223">MKTDLTERNLQSAAYWIIIITGISIFLIYFRSFLEPIVLAMVIWYLIRTARKYIGKLQVNGKYLPLWLQRLMAFLLTLFVLFGIVQVISLNINLISENASKYDENLTVFLSKFKEYDFFGELFPQIEKWIAELDYKSIVSGVFSSVSSTLGNFALVIVYVIFFIFEENYFDQKLNGVFHAQHRRRHVMQTIQRISLAVNKYFTVKTEMSLLTAVISYVVLLILGVDFPVLWAFIIFILNYIPYIGSLVATLLPAIFSVFQFASFWPFVYVLVCVELVQIIVGNYIEPKVMGKSLNLSPLVVIIALSLWGSIWGVLGMILSVPIVSVIIIICAQFPSTKGVAIMLTENGNIEELERDFEDE</sequence>
<accession>A0A1I0QY69</accession>
<dbReference type="PANTHER" id="PTHR21716:SF64">
    <property type="entry name" value="AI-2 TRANSPORT PROTEIN TQSA"/>
    <property type="match status" value="1"/>
</dbReference>
<proteinExistence type="inferred from homology"/>
<keyword evidence="8" id="KW-1185">Reference proteome</keyword>
<evidence type="ECO:0000256" key="5">
    <source>
        <dbReference type="ARBA" id="ARBA00023136"/>
    </source>
</evidence>
<feature type="transmembrane region" description="Helical" evidence="6">
    <location>
        <begin position="240"/>
        <end position="259"/>
    </location>
</feature>
<dbReference type="GO" id="GO:0016020">
    <property type="term" value="C:membrane"/>
    <property type="evidence" value="ECO:0007669"/>
    <property type="project" value="UniProtKB-SubCell"/>
</dbReference>